<evidence type="ECO:0000256" key="3">
    <source>
        <dbReference type="PROSITE-ProRule" id="PRU00703"/>
    </source>
</evidence>
<feature type="domain" description="CBS" evidence="4">
    <location>
        <begin position="446"/>
        <end position="502"/>
    </location>
</feature>
<dbReference type="SMART" id="SM00116">
    <property type="entry name" value="CBS"/>
    <property type="match status" value="2"/>
</dbReference>
<feature type="domain" description="CBS" evidence="4">
    <location>
        <begin position="384"/>
        <end position="440"/>
    </location>
</feature>
<dbReference type="InterPro" id="IPR051462">
    <property type="entry name" value="CBS_domain-containing"/>
</dbReference>
<dbReference type="Proteomes" id="UP001215956">
    <property type="component" value="Unassembled WGS sequence"/>
</dbReference>
<accession>A0ABT5XF62</accession>
<evidence type="ECO:0000259" key="4">
    <source>
        <dbReference type="PROSITE" id="PS51371"/>
    </source>
</evidence>
<sequence>MQEKSLSEINERIRDGSVRVVTAEEMPELVDELGTQGAVREVDVVTTGTFGAMCSSGLFLNTGHSDPPIKISKAWLNNVEAYGGVAAVDLFLGATQPSEDRGDEYGGAHVMEDLVSGRDVELRAQGVVTDCYPRSELETTLRLDDFNQAIMVNPRNAYQRYAAAANSTERTLHTYMGTLLPRYGNVSYSGAGALSPIPNDPDFEYIGVGTRIFLCGGQGQIIGPGTQHLPQNGFATLMVKGDLKEMSSEFLRGATFQDYGPSLYVGLGVPIPVLNERIAEKTAVRDREIVTEIVDYGVPRRARPTVRRVNYEELYSGVVDIDGAEVKTSALSSRHVARKVASALGDSIRRGEFLLSEAVEPLSGVGRNNPVRQTKEFLLVGDVMSSEVVTVREEINIKEAARMIVGGTFDHLPVVSADEKLIGMVTAWDISKAVASDKTSHISEMMTRKVFIASPDEPLELAARKLHHHKISALPVVDKDHRVIGMLTSDHLSRLYGRRRRSK</sequence>
<reference evidence="5 6" key="1">
    <citation type="submission" date="2023-03" db="EMBL/GenBank/DDBJ databases">
        <title>Whole genome sequencing of Methanotrichaceae archaeon M04Ac.</title>
        <authorList>
            <person name="Khomyakova M.A."/>
            <person name="Merkel A.Y."/>
            <person name="Slobodkin A.I."/>
        </authorList>
    </citation>
    <scope>NUCLEOTIDE SEQUENCE [LARGE SCALE GENOMIC DNA]</scope>
    <source>
        <strain evidence="5 6">M04Ac</strain>
    </source>
</reference>
<keyword evidence="2" id="KW-0486">Methionine biosynthesis</keyword>
<comment type="caution">
    <text evidence="5">The sequence shown here is derived from an EMBL/GenBank/DDBJ whole genome shotgun (WGS) entry which is preliminary data.</text>
</comment>
<dbReference type="InterPro" id="IPR000644">
    <property type="entry name" value="CBS_dom"/>
</dbReference>
<evidence type="ECO:0000313" key="5">
    <source>
        <dbReference type="EMBL" id="MDF0593271.1"/>
    </source>
</evidence>
<keyword evidence="6" id="KW-1185">Reference proteome</keyword>
<organism evidence="5 6">
    <name type="scientific">Candidatus Methanocrinis alkalitolerans</name>
    <dbReference type="NCBI Taxonomy" id="3033395"/>
    <lineage>
        <taxon>Archaea</taxon>
        <taxon>Methanobacteriati</taxon>
        <taxon>Methanobacteriota</taxon>
        <taxon>Stenosarchaea group</taxon>
        <taxon>Methanomicrobia</taxon>
        <taxon>Methanotrichales</taxon>
        <taxon>Methanotrichaceae</taxon>
        <taxon>Methanocrinis</taxon>
    </lineage>
</organism>
<dbReference type="CDD" id="cd04605">
    <property type="entry name" value="CBS_pair_arch_MET2_assoc"/>
    <property type="match status" value="1"/>
</dbReference>
<protein>
    <submittedName>
        <fullName evidence="5">Homocysteine biosynthesis protein</fullName>
    </submittedName>
</protein>
<dbReference type="Pfam" id="PF00571">
    <property type="entry name" value="CBS"/>
    <property type="match status" value="2"/>
</dbReference>
<dbReference type="PANTHER" id="PTHR48108:SF30">
    <property type="entry name" value="L-ASPARTATE SEMIALDEHYDE SULFURTRANSFERASE"/>
    <property type="match status" value="1"/>
</dbReference>
<dbReference type="SUPFAM" id="SSF54631">
    <property type="entry name" value="CBS-domain pair"/>
    <property type="match status" value="1"/>
</dbReference>
<dbReference type="Pfam" id="PF01837">
    <property type="entry name" value="HcyBio"/>
    <property type="match status" value="1"/>
</dbReference>
<evidence type="ECO:0000256" key="2">
    <source>
        <dbReference type="ARBA" id="ARBA00023167"/>
    </source>
</evidence>
<keyword evidence="2" id="KW-0028">Amino-acid biosynthesis</keyword>
<evidence type="ECO:0000313" key="6">
    <source>
        <dbReference type="Proteomes" id="UP001215956"/>
    </source>
</evidence>
<dbReference type="PROSITE" id="PS51371">
    <property type="entry name" value="CBS"/>
    <property type="match status" value="2"/>
</dbReference>
<dbReference type="PANTHER" id="PTHR48108">
    <property type="entry name" value="CBS DOMAIN-CONTAINING PROTEIN CBSX2, CHLOROPLASTIC"/>
    <property type="match status" value="1"/>
</dbReference>
<dbReference type="EMBL" id="JARFPL010000017">
    <property type="protein sequence ID" value="MDF0593271.1"/>
    <property type="molecule type" value="Genomic_DNA"/>
</dbReference>
<keyword evidence="3" id="KW-0129">CBS domain</keyword>
<keyword evidence="1" id="KW-0677">Repeat</keyword>
<dbReference type="InterPro" id="IPR046342">
    <property type="entry name" value="CBS_dom_sf"/>
</dbReference>
<evidence type="ECO:0000256" key="1">
    <source>
        <dbReference type="ARBA" id="ARBA00022737"/>
    </source>
</evidence>
<dbReference type="PIRSF" id="PIRSF004698">
    <property type="entry name" value="UCP004698_CBS_MJ0100"/>
    <property type="match status" value="1"/>
</dbReference>
<dbReference type="Gene3D" id="3.10.580.10">
    <property type="entry name" value="CBS-domain"/>
    <property type="match status" value="1"/>
</dbReference>
<dbReference type="InterPro" id="IPR016426">
    <property type="entry name" value="MA1821-like"/>
</dbReference>
<proteinExistence type="predicted"/>
<dbReference type="InterPro" id="IPR002708">
    <property type="entry name" value="HcyBio"/>
</dbReference>
<name>A0ABT5XF62_9EURY</name>
<gene>
    <name evidence="5" type="ORF">P0O24_06710</name>
</gene>